<dbReference type="GO" id="GO:0005524">
    <property type="term" value="F:ATP binding"/>
    <property type="evidence" value="ECO:0007669"/>
    <property type="project" value="InterPro"/>
</dbReference>
<dbReference type="InterPro" id="IPR006068">
    <property type="entry name" value="ATPase_P-typ_cation-transptr_C"/>
</dbReference>
<dbReference type="InterPro" id="IPR023298">
    <property type="entry name" value="ATPase_P-typ_TM_dom_sf"/>
</dbReference>
<protein>
    <recommendedName>
        <fullName evidence="2">Cation-transporting P-type ATPase C-terminal domain-containing protein</fullName>
    </recommendedName>
</protein>
<reference evidence="3" key="1">
    <citation type="submission" date="2021-01" db="EMBL/GenBank/DDBJ databases">
        <authorList>
            <person name="Corre E."/>
            <person name="Pelletier E."/>
            <person name="Niang G."/>
            <person name="Scheremetjew M."/>
            <person name="Finn R."/>
            <person name="Kale V."/>
            <person name="Holt S."/>
            <person name="Cochrane G."/>
            <person name="Meng A."/>
            <person name="Brown T."/>
            <person name="Cohen L."/>
        </authorList>
    </citation>
    <scope>NUCLEOTIDE SEQUENCE</scope>
    <source>
        <strain evidence="3">RCC3387</strain>
    </source>
</reference>
<feature type="domain" description="Cation-transporting P-type ATPase C-terminal" evidence="2">
    <location>
        <begin position="307"/>
        <end position="400"/>
    </location>
</feature>
<dbReference type="PRINTS" id="PR00120">
    <property type="entry name" value="HATPASE"/>
</dbReference>
<dbReference type="PANTHER" id="PTHR43294:SF20">
    <property type="entry name" value="P-TYPE ATPASE"/>
    <property type="match status" value="1"/>
</dbReference>
<dbReference type="GO" id="GO:0036376">
    <property type="term" value="P:sodium ion export across plasma membrane"/>
    <property type="evidence" value="ECO:0007669"/>
    <property type="project" value="TreeGrafter"/>
</dbReference>
<feature type="transmembrane region" description="Helical" evidence="1">
    <location>
        <begin position="62"/>
        <end position="82"/>
    </location>
</feature>
<proteinExistence type="predicted"/>
<name>A0A7S2N2Q8_9DINO</name>
<dbReference type="GO" id="GO:0005886">
    <property type="term" value="C:plasma membrane"/>
    <property type="evidence" value="ECO:0007669"/>
    <property type="project" value="TreeGrafter"/>
</dbReference>
<dbReference type="EMBL" id="HBGW01012903">
    <property type="protein sequence ID" value="CAD9516332.1"/>
    <property type="molecule type" value="Transcribed_RNA"/>
</dbReference>
<accession>A0A7S2N2Q8</accession>
<dbReference type="InterPro" id="IPR050510">
    <property type="entry name" value="Cation_transp_ATPase_P-type"/>
</dbReference>
<feature type="transmembrane region" description="Helical" evidence="1">
    <location>
        <begin position="377"/>
        <end position="396"/>
    </location>
</feature>
<dbReference type="GO" id="GO:0005391">
    <property type="term" value="F:P-type sodium:potassium-exchanging transporter activity"/>
    <property type="evidence" value="ECO:0007669"/>
    <property type="project" value="TreeGrafter"/>
</dbReference>
<dbReference type="GO" id="GO:0006883">
    <property type="term" value="P:intracellular sodium ion homeostasis"/>
    <property type="evidence" value="ECO:0007669"/>
    <property type="project" value="TreeGrafter"/>
</dbReference>
<dbReference type="GO" id="GO:0016887">
    <property type="term" value="F:ATP hydrolysis activity"/>
    <property type="evidence" value="ECO:0007669"/>
    <property type="project" value="InterPro"/>
</dbReference>
<dbReference type="SUPFAM" id="SSF56784">
    <property type="entry name" value="HAD-like"/>
    <property type="match status" value="1"/>
</dbReference>
<dbReference type="GO" id="GO:0030007">
    <property type="term" value="P:intracellular potassium ion homeostasis"/>
    <property type="evidence" value="ECO:0007669"/>
    <property type="project" value="TreeGrafter"/>
</dbReference>
<dbReference type="GO" id="GO:1902600">
    <property type="term" value="P:proton transmembrane transport"/>
    <property type="evidence" value="ECO:0007669"/>
    <property type="project" value="TreeGrafter"/>
</dbReference>
<feature type="transmembrane region" description="Helical" evidence="1">
    <location>
        <begin position="134"/>
        <end position="158"/>
    </location>
</feature>
<dbReference type="GO" id="GO:1990573">
    <property type="term" value="P:potassium ion import across plasma membrane"/>
    <property type="evidence" value="ECO:0007669"/>
    <property type="project" value="TreeGrafter"/>
</dbReference>
<evidence type="ECO:0000259" key="2">
    <source>
        <dbReference type="Pfam" id="PF00689"/>
    </source>
</evidence>
<dbReference type="PRINTS" id="PR00119">
    <property type="entry name" value="CATATPASE"/>
</dbReference>
<keyword evidence="1" id="KW-0472">Membrane</keyword>
<dbReference type="InterPro" id="IPR036412">
    <property type="entry name" value="HAD-like_sf"/>
</dbReference>
<dbReference type="AlphaFoldDB" id="A0A7S2N2Q8"/>
<dbReference type="PANTHER" id="PTHR43294">
    <property type="entry name" value="SODIUM/POTASSIUM-TRANSPORTING ATPASE SUBUNIT ALPHA"/>
    <property type="match status" value="1"/>
</dbReference>
<organism evidence="3">
    <name type="scientific">Zooxanthella nutricula</name>
    <dbReference type="NCBI Taxonomy" id="1333877"/>
    <lineage>
        <taxon>Eukaryota</taxon>
        <taxon>Sar</taxon>
        <taxon>Alveolata</taxon>
        <taxon>Dinophyceae</taxon>
        <taxon>Peridiniales</taxon>
        <taxon>Peridiniales incertae sedis</taxon>
        <taxon>Zooxanthella</taxon>
    </lineage>
</organism>
<evidence type="ECO:0000313" key="3">
    <source>
        <dbReference type="EMBL" id="CAD9516332.1"/>
    </source>
</evidence>
<keyword evidence="1" id="KW-0812">Transmembrane</keyword>
<dbReference type="InterPro" id="IPR001757">
    <property type="entry name" value="P_typ_ATPase"/>
</dbReference>
<dbReference type="SUPFAM" id="SSF81665">
    <property type="entry name" value="Calcium ATPase, transmembrane domain M"/>
    <property type="match status" value="1"/>
</dbReference>
<sequence length="416" mass="44881">MTGDGVNDAPALCQADIGVAMGSGTKVAGCVADVVLRDDKLADIAAAIEEGRRAFANIGKVITYWLGINVGEMLVSLMVLFLMMPKPYEAANQMAMGLTTGTLGVLPLCFEPAERAVMKDAPRARKDSPVPARVWRWIVVPFWLVFSTAAIGTLYAGLRMHVGAHRGPEIAQLCSFAYACDGGVGTTCTADTNPYMCRCLASGTEQWGRQQTEGNNFEAQFTAATGLAGIAYAREEGPWDRVSEEGPLGPCSPGSADPFGDALPRGARCWRPWALRRGGLVGPDGRTTQTQARVYEAFLLDQRNCVRQGTLLAKSMGWHTMVLAQLAFLHCLRSPRPLLETFTRNSTSLLLLCVSLLISECLMYVPKVNAFFDLAPLGLVSFAITMIGPAMVVLTVEGSKSLLREWQRQNLKGGPT</sequence>
<dbReference type="Gene3D" id="1.20.1110.10">
    <property type="entry name" value="Calcium-transporting ATPase, transmembrane domain"/>
    <property type="match status" value="2"/>
</dbReference>
<keyword evidence="1" id="KW-1133">Transmembrane helix</keyword>
<gene>
    <name evidence="3" type="ORF">BRAN1462_LOCUS8236</name>
</gene>
<evidence type="ECO:0000256" key="1">
    <source>
        <dbReference type="SAM" id="Phobius"/>
    </source>
</evidence>
<dbReference type="Pfam" id="PF00689">
    <property type="entry name" value="Cation_ATPase_C"/>
    <property type="match status" value="1"/>
</dbReference>
<feature type="transmembrane region" description="Helical" evidence="1">
    <location>
        <begin position="94"/>
        <end position="113"/>
    </location>
</feature>